<gene>
    <name evidence="1" type="ORF">LX32DRAFT_728810</name>
</gene>
<protein>
    <submittedName>
        <fullName evidence="1">Uncharacterized protein</fullName>
    </submittedName>
</protein>
<dbReference type="Gene3D" id="1.50.10.10">
    <property type="match status" value="1"/>
</dbReference>
<evidence type="ECO:0000313" key="2">
    <source>
        <dbReference type="Proteomes" id="UP001232148"/>
    </source>
</evidence>
<keyword evidence="2" id="KW-1185">Reference proteome</keyword>
<dbReference type="InterPro" id="IPR012341">
    <property type="entry name" value="6hp_glycosidase-like_sf"/>
</dbReference>
<name>A0AAD9M0M4_9PEZI</name>
<comment type="caution">
    <text evidence="1">The sequence shown here is derived from an EMBL/GenBank/DDBJ whole genome shotgun (WGS) entry which is preliminary data.</text>
</comment>
<dbReference type="Proteomes" id="UP001232148">
    <property type="component" value="Unassembled WGS sequence"/>
</dbReference>
<proteinExistence type="predicted"/>
<sequence>MPDGGFYHRRPIYIEWLWLDGVSMLNVFYARWTRGFEPGNATAWDDIALNDLEGVVRFLFSSHEYELHLEA</sequence>
<dbReference type="GO" id="GO:0005975">
    <property type="term" value="P:carbohydrate metabolic process"/>
    <property type="evidence" value="ECO:0007669"/>
    <property type="project" value="InterPro"/>
</dbReference>
<reference evidence="1" key="1">
    <citation type="submission" date="2021-06" db="EMBL/GenBank/DDBJ databases">
        <title>Comparative genomics, transcriptomics and evolutionary studies reveal genomic signatures of adaptation to plant cell wall in hemibiotrophic fungi.</title>
        <authorList>
            <consortium name="DOE Joint Genome Institute"/>
            <person name="Baroncelli R."/>
            <person name="Diaz J.F."/>
            <person name="Benocci T."/>
            <person name="Peng M."/>
            <person name="Battaglia E."/>
            <person name="Haridas S."/>
            <person name="Andreopoulos W."/>
            <person name="Labutti K."/>
            <person name="Pangilinan J."/>
            <person name="Floch G.L."/>
            <person name="Makela M.R."/>
            <person name="Henrissat B."/>
            <person name="Grigoriev I.V."/>
            <person name="Crouch J.A."/>
            <person name="De Vries R.P."/>
            <person name="Sukno S.A."/>
            <person name="Thon M.R."/>
        </authorList>
    </citation>
    <scope>NUCLEOTIDE SEQUENCE</scope>
    <source>
        <strain evidence="1">MAFF235873</strain>
    </source>
</reference>
<evidence type="ECO:0000313" key="1">
    <source>
        <dbReference type="EMBL" id="KAK2028229.1"/>
    </source>
</evidence>
<dbReference type="EMBL" id="MU842881">
    <property type="protein sequence ID" value="KAK2028229.1"/>
    <property type="molecule type" value="Genomic_DNA"/>
</dbReference>
<organism evidence="1 2">
    <name type="scientific">Colletotrichum zoysiae</name>
    <dbReference type="NCBI Taxonomy" id="1216348"/>
    <lineage>
        <taxon>Eukaryota</taxon>
        <taxon>Fungi</taxon>
        <taxon>Dikarya</taxon>
        <taxon>Ascomycota</taxon>
        <taxon>Pezizomycotina</taxon>
        <taxon>Sordariomycetes</taxon>
        <taxon>Hypocreomycetidae</taxon>
        <taxon>Glomerellales</taxon>
        <taxon>Glomerellaceae</taxon>
        <taxon>Colletotrichum</taxon>
        <taxon>Colletotrichum graminicola species complex</taxon>
    </lineage>
</organism>
<accession>A0AAD9M0M4</accession>
<dbReference type="AlphaFoldDB" id="A0AAD9M0M4"/>